<evidence type="ECO:0008006" key="4">
    <source>
        <dbReference type="Google" id="ProtNLM"/>
    </source>
</evidence>
<dbReference type="Gene3D" id="3.60.21.10">
    <property type="match status" value="1"/>
</dbReference>
<dbReference type="Proteomes" id="UP001500432">
    <property type="component" value="Unassembled WGS sequence"/>
</dbReference>
<evidence type="ECO:0000313" key="2">
    <source>
        <dbReference type="EMBL" id="GAA2198185.1"/>
    </source>
</evidence>
<evidence type="ECO:0000313" key="3">
    <source>
        <dbReference type="Proteomes" id="UP001500432"/>
    </source>
</evidence>
<gene>
    <name evidence="2" type="ORF">GCM10009849_09940</name>
</gene>
<keyword evidence="1" id="KW-0732">Signal</keyword>
<protein>
    <recommendedName>
        <fullName evidence="4">Calcineurin-like phosphoesterase</fullName>
    </recommendedName>
</protein>
<dbReference type="EMBL" id="BAAAQW010000003">
    <property type="protein sequence ID" value="GAA2198185.1"/>
    <property type="molecule type" value="Genomic_DNA"/>
</dbReference>
<reference evidence="2 3" key="1">
    <citation type="journal article" date="2019" name="Int. J. Syst. Evol. Microbiol.">
        <title>The Global Catalogue of Microorganisms (GCM) 10K type strain sequencing project: providing services to taxonomists for standard genome sequencing and annotation.</title>
        <authorList>
            <consortium name="The Broad Institute Genomics Platform"/>
            <consortium name="The Broad Institute Genome Sequencing Center for Infectious Disease"/>
            <person name="Wu L."/>
            <person name="Ma J."/>
        </authorList>
    </citation>
    <scope>NUCLEOTIDE SEQUENCE [LARGE SCALE GENOMIC DNA]</scope>
    <source>
        <strain evidence="2 3">JCM 16034</strain>
    </source>
</reference>
<dbReference type="SUPFAM" id="SSF56300">
    <property type="entry name" value="Metallo-dependent phosphatases"/>
    <property type="match status" value="1"/>
</dbReference>
<feature type="signal peptide" evidence="1">
    <location>
        <begin position="1"/>
        <end position="31"/>
    </location>
</feature>
<organism evidence="2 3">
    <name type="scientific">Sinomonas flava</name>
    <dbReference type="NCBI Taxonomy" id="496857"/>
    <lineage>
        <taxon>Bacteria</taxon>
        <taxon>Bacillati</taxon>
        <taxon>Actinomycetota</taxon>
        <taxon>Actinomycetes</taxon>
        <taxon>Micrococcales</taxon>
        <taxon>Micrococcaceae</taxon>
        <taxon>Sinomonas</taxon>
    </lineage>
</organism>
<sequence>MPASTRRRAGAALAAVALTAAVAAVAGSAAAGPAAAVPAAPGPQAASSFAVIGDTPYGASAVAEFPEHVAQLNADSSLDFVVHVGDIKNGSSECSDAYFEQVRADFDRFTHPLVYTPGDNEWTDCHRANNGAYSPLERLGKLREVFFDDPGKTLGATMPVRSQSELGLPENVAFTRNRVAFAAVNVPGSNNATQPWTGRGETAPNQAQLDEVAHRTDAVIAEIRKTFAEARQRNDRTVAVFQQADMFDPTYTVPWSDISAFTPIVEALVEEAQAFDGEVYLFDGDSHVYNVDRPLAAGSPWLARYGVTGSADNLTRVTVDGSSNAKNYLRVNVAPNGAAGTGAPVLSWERVPFSG</sequence>
<name>A0ABN3BN80_9MICC</name>
<dbReference type="PROSITE" id="PS51318">
    <property type="entry name" value="TAT"/>
    <property type="match status" value="1"/>
</dbReference>
<keyword evidence="3" id="KW-1185">Reference proteome</keyword>
<accession>A0ABN3BN80</accession>
<dbReference type="InterPro" id="IPR006311">
    <property type="entry name" value="TAT_signal"/>
</dbReference>
<proteinExistence type="predicted"/>
<dbReference type="InterPro" id="IPR029052">
    <property type="entry name" value="Metallo-depent_PP-like"/>
</dbReference>
<feature type="chain" id="PRO_5045311049" description="Calcineurin-like phosphoesterase" evidence="1">
    <location>
        <begin position="32"/>
        <end position="355"/>
    </location>
</feature>
<dbReference type="RefSeq" id="WP_344298567.1">
    <property type="nucleotide sequence ID" value="NZ_BAAAQW010000003.1"/>
</dbReference>
<evidence type="ECO:0000256" key="1">
    <source>
        <dbReference type="SAM" id="SignalP"/>
    </source>
</evidence>
<comment type="caution">
    <text evidence="2">The sequence shown here is derived from an EMBL/GenBank/DDBJ whole genome shotgun (WGS) entry which is preliminary data.</text>
</comment>